<accession>A0A160T3Y2</accession>
<dbReference type="Gene3D" id="3.40.190.170">
    <property type="entry name" value="Bacterial extracellular solute-binding protein, family 7"/>
    <property type="match status" value="1"/>
</dbReference>
<evidence type="ECO:0000256" key="1">
    <source>
        <dbReference type="ARBA" id="ARBA00009023"/>
    </source>
</evidence>
<evidence type="ECO:0000313" key="5">
    <source>
        <dbReference type="EMBL" id="CUS04049.2"/>
    </source>
</evidence>
<keyword evidence="3" id="KW-0732">Signal</keyword>
<evidence type="ECO:0000256" key="3">
    <source>
        <dbReference type="ARBA" id="ARBA00022729"/>
    </source>
</evidence>
<proteinExistence type="inferred from homology"/>
<sequence length="710" mass="77186">MRDGESYSFYYLATERERADLIIIGNPLYINKIFVLKLGRLARNVISPDEFIGKVSSFQQPWVRRITMSKNYYLNLIVVLLSAVFVLGACSPQAGPVATATSQPVAAATSEPVATATSQPVASPTPSGPVVLRFAIADNQGEYTEPYAQEFIDQVKQLSDGEIIIEPVWDSGDASQAGFEGRIVEQVKSGQADVGLAAARAWDTQDIPSFQALQAPFLIDNDALAKAVATSDIAARMLADLSQYGMTGLALLPEDLRHPFSLMPDKPILSPTDFAGRTIRVVTSRVSERLIEVFGGTPMYGGSGYEIAESGLRQGLSLSGTPTATGNVTFFPKYAVLFANGDAFGKLSEAQQAILGEAAAAAQKKAIAEYPGEVEAARAWCSDFGAVVLASDEQLAAFEKAAQPVFDWIEQEPRNAELVAAIRELKANTPASPAVEACAYALAQPVPTLDASAQTWSTGLPPNGVWQVTLTNEDVIKLGVSTGKAPDWSGLHTFTFQDGVFHWTWLGTEDYGKGQTASADGTYEVVEDFVRLATDDFSDDIQWRLDEEGLHFHLLATVNDPFTEVRAVFEARPYQKVETWSTGLPPNGVWQVTLTNEDVINMGVSVGKAPDWSGVYTLTFEDGNYTWYWLGTEDYGKGDTALCEGPMVLVDDYVSITFTTRDGLDCQGDTDAFQWRIDDQGLLHFHMVNNPAIEVKAGYEAKPYEKIADQ</sequence>
<dbReference type="InterPro" id="IPR018389">
    <property type="entry name" value="DctP_fam"/>
</dbReference>
<dbReference type="Pfam" id="PF03480">
    <property type="entry name" value="DctP"/>
    <property type="match status" value="1"/>
</dbReference>
<keyword evidence="2" id="KW-0813">Transport</keyword>
<dbReference type="OrthoDB" id="9815946at2"/>
<keyword evidence="4" id="KW-1133">Transmembrane helix</keyword>
<evidence type="ECO:0000313" key="6">
    <source>
        <dbReference type="Proteomes" id="UP000215027"/>
    </source>
</evidence>
<dbReference type="PANTHER" id="PTHR33376:SF7">
    <property type="entry name" value="C4-DICARBOXYLATE-BINDING PROTEIN DCTB"/>
    <property type="match status" value="1"/>
</dbReference>
<organism evidence="5 6">
    <name type="scientific">Candidatus Promineifilum breve</name>
    <dbReference type="NCBI Taxonomy" id="1806508"/>
    <lineage>
        <taxon>Bacteria</taxon>
        <taxon>Bacillati</taxon>
        <taxon>Chloroflexota</taxon>
        <taxon>Ardenticatenia</taxon>
        <taxon>Candidatus Promineifilales</taxon>
        <taxon>Candidatus Promineifilaceae</taxon>
        <taxon>Candidatus Promineifilum</taxon>
    </lineage>
</organism>
<keyword evidence="4" id="KW-0812">Transmembrane</keyword>
<dbReference type="KEGG" id="pbf:CFX0092_A2171"/>
<protein>
    <submittedName>
        <fullName evidence="5">Uncharacterized protein</fullName>
    </submittedName>
</protein>
<dbReference type="EMBL" id="LN890655">
    <property type="protein sequence ID" value="CUS04049.2"/>
    <property type="molecule type" value="Genomic_DNA"/>
</dbReference>
<keyword evidence="4" id="KW-0472">Membrane</keyword>
<feature type="transmembrane region" description="Helical" evidence="4">
    <location>
        <begin position="72"/>
        <end position="89"/>
    </location>
</feature>
<gene>
    <name evidence="5" type="ORF">CFX0092_A2171</name>
</gene>
<dbReference type="Proteomes" id="UP000215027">
    <property type="component" value="Chromosome I"/>
</dbReference>
<name>A0A160T3Y2_9CHLR</name>
<evidence type="ECO:0000256" key="4">
    <source>
        <dbReference type="SAM" id="Phobius"/>
    </source>
</evidence>
<dbReference type="InterPro" id="IPR038404">
    <property type="entry name" value="TRAP_DctP_sf"/>
</dbReference>
<keyword evidence="6" id="KW-1185">Reference proteome</keyword>
<evidence type="ECO:0000256" key="2">
    <source>
        <dbReference type="ARBA" id="ARBA00022448"/>
    </source>
</evidence>
<reference evidence="5" key="1">
    <citation type="submission" date="2016-01" db="EMBL/GenBank/DDBJ databases">
        <authorList>
            <person name="Mcilroy J.S."/>
            <person name="Karst M S."/>
            <person name="Albertsen M."/>
        </authorList>
    </citation>
    <scope>NUCLEOTIDE SEQUENCE</scope>
    <source>
        <strain evidence="5">Cfx-K</strain>
    </source>
</reference>
<dbReference type="PANTHER" id="PTHR33376">
    <property type="match status" value="1"/>
</dbReference>
<dbReference type="AlphaFoldDB" id="A0A160T3Y2"/>
<dbReference type="GO" id="GO:0055085">
    <property type="term" value="P:transmembrane transport"/>
    <property type="evidence" value="ECO:0007669"/>
    <property type="project" value="InterPro"/>
</dbReference>
<comment type="similarity">
    <text evidence="1">Belongs to the bacterial solute-binding protein 7 family.</text>
</comment>